<dbReference type="GO" id="GO:0005759">
    <property type="term" value="C:mitochondrial matrix"/>
    <property type="evidence" value="ECO:0007669"/>
    <property type="project" value="UniProtKB-SubCell"/>
</dbReference>
<evidence type="ECO:0000256" key="2">
    <source>
        <dbReference type="ARBA" id="ARBA00022679"/>
    </source>
</evidence>
<feature type="domain" description="Adenylate kinase active site lid" evidence="8">
    <location>
        <begin position="125"/>
        <end position="160"/>
    </location>
</feature>
<dbReference type="GO" id="GO:0046041">
    <property type="term" value="P:ITP metabolic process"/>
    <property type="evidence" value="ECO:0007669"/>
    <property type="project" value="UniProtKB-UniRule"/>
</dbReference>
<keyword evidence="4 7" id="KW-0418">Kinase</keyword>
<evidence type="ECO:0000256" key="6">
    <source>
        <dbReference type="ARBA" id="ARBA00023134"/>
    </source>
</evidence>
<feature type="binding site" evidence="7">
    <location>
        <position position="35"/>
    </location>
    <ligand>
        <name>AMP</name>
        <dbReference type="ChEBI" id="CHEBI:456215"/>
    </ligand>
</feature>
<reference evidence="9" key="1">
    <citation type="submission" date="2022-01" db="EMBL/GenBank/DDBJ databases">
        <authorList>
            <person name="King R."/>
        </authorList>
    </citation>
    <scope>NUCLEOTIDE SEQUENCE</scope>
</reference>
<dbReference type="EC" id="2.7.4.10" evidence="7"/>
<dbReference type="GO" id="GO:0005525">
    <property type="term" value="F:GTP binding"/>
    <property type="evidence" value="ECO:0007669"/>
    <property type="project" value="UniProtKB-KW"/>
</dbReference>
<comment type="catalytic activity">
    <reaction evidence="7">
        <text>a ribonucleoside 5'-triphosphate + AMP = a ribonucleoside 5'-diphosphate + ADP</text>
        <dbReference type="Rhea" id="RHEA:13749"/>
        <dbReference type="ChEBI" id="CHEBI:57930"/>
        <dbReference type="ChEBI" id="CHEBI:61557"/>
        <dbReference type="ChEBI" id="CHEBI:456215"/>
        <dbReference type="ChEBI" id="CHEBI:456216"/>
        <dbReference type="EC" id="2.7.4.10"/>
    </reaction>
</comment>
<feature type="region of interest" description="NMPbind" evidence="7">
    <location>
        <begin position="34"/>
        <end position="63"/>
    </location>
</feature>
<name>A0A9N9XUY1_PHYSR</name>
<proteinExistence type="inferred from homology"/>
<dbReference type="SUPFAM" id="SSF57774">
    <property type="entry name" value="Microbial and mitochondrial ADK, insert 'zinc finger' domain"/>
    <property type="match status" value="1"/>
</dbReference>
<dbReference type="GO" id="GO:0006172">
    <property type="term" value="P:ADP biosynthetic process"/>
    <property type="evidence" value="ECO:0007669"/>
    <property type="project" value="UniProtKB-UniRule"/>
</dbReference>
<dbReference type="GO" id="GO:0046039">
    <property type="term" value="P:GTP metabolic process"/>
    <property type="evidence" value="ECO:0007669"/>
    <property type="project" value="UniProtKB-UniRule"/>
</dbReference>
<comment type="domain">
    <text evidence="7">Consists of three domains, a large central CORE domain and two small peripheral domains, NMPbind and LID, which undergo movements during catalysis. The LID domain closes over the site of phosphoryl transfer upon GTP binding. Assembling and dissambling the active center during each catalytic cycle provides an effective means to prevent GTP hydrolysis.</text>
</comment>
<dbReference type="OrthoDB" id="439792at2759"/>
<dbReference type="InterPro" id="IPR033690">
    <property type="entry name" value="Adenylat_kinase_CS"/>
</dbReference>
<comment type="subcellular location">
    <subcellularLocation>
        <location evidence="1 7">Mitochondrion matrix</location>
    </subcellularLocation>
</comment>
<dbReference type="Gene3D" id="3.40.50.300">
    <property type="entry name" value="P-loop containing nucleotide triphosphate hydrolases"/>
    <property type="match status" value="1"/>
</dbReference>
<evidence type="ECO:0000313" key="10">
    <source>
        <dbReference type="Proteomes" id="UP001153712"/>
    </source>
</evidence>
<dbReference type="PANTHER" id="PTHR23359">
    <property type="entry name" value="NUCLEOTIDE KINASE"/>
    <property type="match status" value="1"/>
</dbReference>
<dbReference type="HAMAP" id="MF_03169">
    <property type="entry name" value="Adenylate_kinase_AK3"/>
    <property type="match status" value="1"/>
</dbReference>
<evidence type="ECO:0000256" key="4">
    <source>
        <dbReference type="ARBA" id="ARBA00022777"/>
    </source>
</evidence>
<dbReference type="InterPro" id="IPR007862">
    <property type="entry name" value="Adenylate_kinase_lid-dom"/>
</dbReference>
<gene>
    <name evidence="7" type="primary">Adk3</name>
    <name evidence="9" type="ORF">PHYEVI_LOCUS11557</name>
</gene>
<feature type="binding site" evidence="7">
    <location>
        <begin position="88"/>
        <end position="91"/>
    </location>
    <ligand>
        <name>AMP</name>
        <dbReference type="ChEBI" id="CHEBI:456215"/>
    </ligand>
</feature>
<dbReference type="GO" id="GO:0004017">
    <property type="term" value="F:AMP kinase activity"/>
    <property type="evidence" value="ECO:0007669"/>
    <property type="project" value="InterPro"/>
</dbReference>
<dbReference type="InterPro" id="IPR006259">
    <property type="entry name" value="Adenyl_kin_sub"/>
</dbReference>
<dbReference type="PROSITE" id="PS00113">
    <property type="entry name" value="ADENYLATE_KINASE"/>
    <property type="match status" value="1"/>
</dbReference>
<dbReference type="InterPro" id="IPR036193">
    <property type="entry name" value="ADK_active_lid_dom_sf"/>
</dbReference>
<keyword evidence="10" id="KW-1185">Reference proteome</keyword>
<comment type="subunit">
    <text evidence="7">Monomer.</text>
</comment>
<feature type="binding site" evidence="7">
    <location>
        <position position="169"/>
    </location>
    <ligand>
        <name>AMP</name>
        <dbReference type="ChEBI" id="CHEBI:456215"/>
    </ligand>
</feature>
<dbReference type="Proteomes" id="UP001153712">
    <property type="component" value="Chromosome 9"/>
</dbReference>
<feature type="region of interest" description="LID" evidence="7">
    <location>
        <begin position="124"/>
        <end position="161"/>
    </location>
</feature>
<feature type="binding site" evidence="7">
    <location>
        <position position="125"/>
    </location>
    <ligand>
        <name>GTP</name>
        <dbReference type="ChEBI" id="CHEBI:37565"/>
    </ligand>
</feature>
<evidence type="ECO:0000313" key="9">
    <source>
        <dbReference type="EMBL" id="CAG9865321.1"/>
    </source>
</evidence>
<dbReference type="CDD" id="cd01428">
    <property type="entry name" value="ADK"/>
    <property type="match status" value="1"/>
</dbReference>
<keyword evidence="3 7" id="KW-0547">Nucleotide-binding</keyword>
<evidence type="ECO:0000259" key="8">
    <source>
        <dbReference type="Pfam" id="PF05191"/>
    </source>
</evidence>
<dbReference type="AlphaFoldDB" id="A0A9N9XUY1"/>
<feature type="binding site" evidence="7">
    <location>
        <begin position="61"/>
        <end position="63"/>
    </location>
    <ligand>
        <name>AMP</name>
        <dbReference type="ChEBI" id="CHEBI:456215"/>
    </ligand>
</feature>
<feature type="binding site" evidence="7">
    <location>
        <begin position="14"/>
        <end position="19"/>
    </location>
    <ligand>
        <name>GTP</name>
        <dbReference type="ChEBI" id="CHEBI:37565"/>
    </ligand>
</feature>
<dbReference type="InterPro" id="IPR027417">
    <property type="entry name" value="P-loop_NTPase"/>
</dbReference>
<accession>A0A9N9XUY1</accession>
<dbReference type="InterPro" id="IPR000850">
    <property type="entry name" value="Adenylat/UMP-CMP_kin"/>
</dbReference>
<dbReference type="GO" id="GO:0005524">
    <property type="term" value="F:ATP binding"/>
    <property type="evidence" value="ECO:0007669"/>
    <property type="project" value="InterPro"/>
</dbReference>
<comment type="function">
    <text evidence="7">Involved in maintaining the homeostasis of cellular nucleotides by catalyzing the interconversion of nucleoside phosphates. Has GTP:AMP phosphotransferase and ITP:AMP phosphotransferase activities.</text>
</comment>
<feature type="binding site" evidence="7">
    <location>
        <position position="40"/>
    </location>
    <ligand>
        <name>AMP</name>
        <dbReference type="ChEBI" id="CHEBI:456215"/>
    </ligand>
</feature>
<evidence type="ECO:0000256" key="7">
    <source>
        <dbReference type="HAMAP-Rule" id="MF_03169"/>
    </source>
</evidence>
<keyword evidence="2 7" id="KW-0808">Transferase</keyword>
<protein>
    <recommendedName>
        <fullName evidence="7">GTP:AMP phosphotransferase, mitochondrial</fullName>
        <ecNumber evidence="7">2.7.4.10</ecNumber>
    </recommendedName>
    <alternativeName>
        <fullName evidence="7">Adenylate kinase 3</fullName>
        <shortName evidence="7">AK 3</shortName>
    </alternativeName>
</protein>
<dbReference type="PRINTS" id="PR00094">
    <property type="entry name" value="ADENYLTKNASE"/>
</dbReference>
<comment type="caution">
    <text evidence="7">Lacks conserved residue(s) required for the propagation of feature annotation.</text>
</comment>
<evidence type="ECO:0000256" key="1">
    <source>
        <dbReference type="ARBA" id="ARBA00004305"/>
    </source>
</evidence>
<dbReference type="HAMAP" id="MF_00235">
    <property type="entry name" value="Adenylate_kinase_Adk"/>
    <property type="match status" value="1"/>
</dbReference>
<keyword evidence="6 7" id="KW-0342">GTP-binding</keyword>
<dbReference type="SUPFAM" id="SSF52540">
    <property type="entry name" value="P-loop containing nucleoside triphosphate hydrolases"/>
    <property type="match status" value="1"/>
</dbReference>
<feature type="binding site" evidence="7">
    <location>
        <position position="198"/>
    </location>
    <ligand>
        <name>GTP</name>
        <dbReference type="ChEBI" id="CHEBI:37565"/>
    </ligand>
</feature>
<feature type="binding site" evidence="7">
    <location>
        <position position="95"/>
    </location>
    <ligand>
        <name>AMP</name>
        <dbReference type="ChEBI" id="CHEBI:456215"/>
    </ligand>
</feature>
<dbReference type="GO" id="GO:0046899">
    <property type="term" value="F:nucleoside triphosphate adenylate kinase activity"/>
    <property type="evidence" value="ECO:0007669"/>
    <property type="project" value="UniProtKB-UniRule"/>
</dbReference>
<feature type="binding site" evidence="7">
    <location>
        <position position="158"/>
    </location>
    <ligand>
        <name>AMP</name>
        <dbReference type="ChEBI" id="CHEBI:456215"/>
    </ligand>
</feature>
<dbReference type="Pfam" id="PF00406">
    <property type="entry name" value="ADK"/>
    <property type="match status" value="1"/>
</dbReference>
<sequence length="219" mass="24755">MNTVLKAVILGAPGSGKGTISNRIIKAFNMEYISSGDRLRQNIKEKTAIGLEATKYINDGKLLPDDLMIKFITEELSKVRSNSWLLDGFPRTLQQAQQLWKRETLDLAINLVVPFSVILERVEGRMVHLPSGRAYNSTFNIPKNPGFDDVTGEPLTKREDDKPEVVKKRLAVYEEMTRPVIEFYREQGILKEFHGETSDAISPQVINVMSGYIKQAQKT</sequence>
<dbReference type="GO" id="GO:0046033">
    <property type="term" value="P:AMP metabolic process"/>
    <property type="evidence" value="ECO:0007669"/>
    <property type="project" value="UniProtKB-UniRule"/>
</dbReference>
<dbReference type="NCBIfam" id="TIGR01351">
    <property type="entry name" value="adk"/>
    <property type="match status" value="1"/>
</dbReference>
<evidence type="ECO:0000256" key="3">
    <source>
        <dbReference type="ARBA" id="ARBA00022741"/>
    </source>
</evidence>
<dbReference type="EMBL" id="OU900102">
    <property type="protein sequence ID" value="CAG9865321.1"/>
    <property type="molecule type" value="Genomic_DNA"/>
</dbReference>
<dbReference type="Pfam" id="PF05191">
    <property type="entry name" value="ADK_lid"/>
    <property type="match status" value="1"/>
</dbReference>
<comment type="similarity">
    <text evidence="7">Belongs to the adenylate kinase family. AK3 subfamily.</text>
</comment>
<keyword evidence="5 7" id="KW-0496">Mitochondrion</keyword>
<dbReference type="InterPro" id="IPR028586">
    <property type="entry name" value="AK3/Ak4_mitochondrial"/>
</dbReference>
<evidence type="ECO:0000256" key="5">
    <source>
        <dbReference type="ARBA" id="ARBA00023128"/>
    </source>
</evidence>
<organism evidence="9 10">
    <name type="scientific">Phyllotreta striolata</name>
    <name type="common">Striped flea beetle</name>
    <name type="synonym">Crioceris striolata</name>
    <dbReference type="NCBI Taxonomy" id="444603"/>
    <lineage>
        <taxon>Eukaryota</taxon>
        <taxon>Metazoa</taxon>
        <taxon>Ecdysozoa</taxon>
        <taxon>Arthropoda</taxon>
        <taxon>Hexapoda</taxon>
        <taxon>Insecta</taxon>
        <taxon>Pterygota</taxon>
        <taxon>Neoptera</taxon>
        <taxon>Endopterygota</taxon>
        <taxon>Coleoptera</taxon>
        <taxon>Polyphaga</taxon>
        <taxon>Cucujiformia</taxon>
        <taxon>Chrysomeloidea</taxon>
        <taxon>Chrysomelidae</taxon>
        <taxon>Galerucinae</taxon>
        <taxon>Alticini</taxon>
        <taxon>Phyllotreta</taxon>
    </lineage>
</organism>
<dbReference type="FunFam" id="3.40.50.300:FF:000106">
    <property type="entry name" value="Adenylate kinase mitochondrial"/>
    <property type="match status" value="1"/>
</dbReference>